<organism evidence="3 4">
    <name type="scientific">Zingiber officinale</name>
    <name type="common">Ginger</name>
    <name type="synonym">Amomum zingiber</name>
    <dbReference type="NCBI Taxonomy" id="94328"/>
    <lineage>
        <taxon>Eukaryota</taxon>
        <taxon>Viridiplantae</taxon>
        <taxon>Streptophyta</taxon>
        <taxon>Embryophyta</taxon>
        <taxon>Tracheophyta</taxon>
        <taxon>Spermatophyta</taxon>
        <taxon>Magnoliopsida</taxon>
        <taxon>Liliopsida</taxon>
        <taxon>Zingiberales</taxon>
        <taxon>Zingiberaceae</taxon>
        <taxon>Zingiber</taxon>
    </lineage>
</organism>
<protein>
    <recommendedName>
        <fullName evidence="2">SPARK domain-containing protein</fullName>
    </recommendedName>
</protein>
<accession>A0A8J5BA35</accession>
<dbReference type="PANTHER" id="PTHR34056">
    <property type="entry name" value="GPI-ANCHORED PROTEIN"/>
    <property type="match status" value="1"/>
</dbReference>
<dbReference type="InterPro" id="IPR040376">
    <property type="entry name" value="At4g28100-like"/>
</dbReference>
<keyword evidence="4" id="KW-1185">Reference proteome</keyword>
<feature type="signal peptide" evidence="1">
    <location>
        <begin position="1"/>
        <end position="25"/>
    </location>
</feature>
<feature type="chain" id="PRO_5035306268" description="SPARK domain-containing protein" evidence="1">
    <location>
        <begin position="26"/>
        <end position="314"/>
    </location>
</feature>
<dbReference type="InterPro" id="IPR043891">
    <property type="entry name" value="SPARK"/>
</dbReference>
<keyword evidence="1" id="KW-0732">Signal</keyword>
<dbReference type="Proteomes" id="UP000734854">
    <property type="component" value="Unassembled WGS sequence"/>
</dbReference>
<dbReference type="EMBL" id="JACMSC010000035">
    <property type="protein sequence ID" value="KAG6467574.1"/>
    <property type="molecule type" value="Genomic_DNA"/>
</dbReference>
<name>A0A8J5BA35_ZINOF</name>
<comment type="caution">
    <text evidence="3">The sequence shown here is derived from an EMBL/GenBank/DDBJ whole genome shotgun (WGS) entry which is preliminary data.</text>
</comment>
<evidence type="ECO:0000313" key="3">
    <source>
        <dbReference type="EMBL" id="KAG6467574.1"/>
    </source>
</evidence>
<dbReference type="PANTHER" id="PTHR34056:SF3">
    <property type="entry name" value="OS07G0557700 PROTEIN"/>
    <property type="match status" value="1"/>
</dbReference>
<evidence type="ECO:0000256" key="1">
    <source>
        <dbReference type="SAM" id="SignalP"/>
    </source>
</evidence>
<dbReference type="Pfam" id="PF19160">
    <property type="entry name" value="SPARK"/>
    <property type="match status" value="1"/>
</dbReference>
<gene>
    <name evidence="3" type="ORF">ZIOFF_074604</name>
</gene>
<reference evidence="3 4" key="1">
    <citation type="submission" date="2020-08" db="EMBL/GenBank/DDBJ databases">
        <title>Plant Genome Project.</title>
        <authorList>
            <person name="Zhang R.-G."/>
        </authorList>
    </citation>
    <scope>NUCLEOTIDE SEQUENCE [LARGE SCALE GENOMIC DNA]</scope>
    <source>
        <tissue evidence="3">Rhizome</tissue>
    </source>
</reference>
<sequence>MKASSVDLFCAVLFLGLGCAATAAAGDGDVPASPLPRANASQSGCQLDLSNELFGGVGDACVRGGLDRSRCCPVLAAWLFAAHARSALELPEEDESDGVDGPMMPEDNEKCAVSLQSALERRDIRLPRPNATCDTVLCFCGIHLHHIGPLRCPAAFNLSGDTVAPTAAVRRLERDCRNSSYAGCSRCLRSLDKVKKGNGGGGDGGDRAARMFAWDCELMSLTWLLARNKTAYIPTVSAVLRALLYSGLPAAGGGGGGRCSPDLENMPLAVDSLQFQHLGNDEVNSAALPTRRPVDVLLRASFSLAVVFAGVPFL</sequence>
<evidence type="ECO:0000313" key="4">
    <source>
        <dbReference type="Proteomes" id="UP000734854"/>
    </source>
</evidence>
<evidence type="ECO:0000259" key="2">
    <source>
        <dbReference type="Pfam" id="PF19160"/>
    </source>
</evidence>
<dbReference type="AlphaFoldDB" id="A0A8J5BA35"/>
<feature type="domain" description="SPARK" evidence="2">
    <location>
        <begin position="40"/>
        <end position="194"/>
    </location>
</feature>
<dbReference type="PROSITE" id="PS51257">
    <property type="entry name" value="PROKAR_LIPOPROTEIN"/>
    <property type="match status" value="1"/>
</dbReference>
<dbReference type="OrthoDB" id="764087at2759"/>
<proteinExistence type="predicted"/>